<dbReference type="PANTHER" id="PTHR23501">
    <property type="entry name" value="MAJOR FACILITATOR SUPERFAMILY"/>
    <property type="match status" value="1"/>
</dbReference>
<dbReference type="Proteomes" id="UP000594118">
    <property type="component" value="Chromosome"/>
</dbReference>
<dbReference type="Gene3D" id="1.20.1250.20">
    <property type="entry name" value="MFS general substrate transporter like domains"/>
    <property type="match status" value="1"/>
</dbReference>
<evidence type="ECO:0000256" key="2">
    <source>
        <dbReference type="ARBA" id="ARBA00022692"/>
    </source>
</evidence>
<keyword evidence="3 5" id="KW-1133">Transmembrane helix</keyword>
<feature type="transmembrane region" description="Helical" evidence="5">
    <location>
        <begin position="447"/>
        <end position="468"/>
    </location>
</feature>
<dbReference type="EMBL" id="CP045201">
    <property type="protein sequence ID" value="QOL79973.1"/>
    <property type="molecule type" value="Genomic_DNA"/>
</dbReference>
<name>A0A7L9WJ74_9RHOB</name>
<protein>
    <submittedName>
        <fullName evidence="7">MFS transporter</fullName>
    </submittedName>
</protein>
<dbReference type="InterPro" id="IPR020846">
    <property type="entry name" value="MFS_dom"/>
</dbReference>
<reference evidence="7 8" key="1">
    <citation type="submission" date="2019-10" db="EMBL/GenBank/DDBJ databases">
        <title>Pseudopuniceibacterium sp. HQ09 islated from Antarctica.</title>
        <authorList>
            <person name="Liao L."/>
            <person name="Su S."/>
            <person name="Chen B."/>
            <person name="Yu Y."/>
        </authorList>
    </citation>
    <scope>NUCLEOTIDE SEQUENCE [LARGE SCALE GENOMIC DNA]</scope>
    <source>
        <strain evidence="7 8">HQ09</strain>
    </source>
</reference>
<dbReference type="GO" id="GO:0022857">
    <property type="term" value="F:transmembrane transporter activity"/>
    <property type="evidence" value="ECO:0007669"/>
    <property type="project" value="InterPro"/>
</dbReference>
<feature type="transmembrane region" description="Helical" evidence="5">
    <location>
        <begin position="211"/>
        <end position="231"/>
    </location>
</feature>
<feature type="transmembrane region" description="Helical" evidence="5">
    <location>
        <begin position="90"/>
        <end position="109"/>
    </location>
</feature>
<dbReference type="AlphaFoldDB" id="A0A7L9WJ74"/>
<organism evidence="7 8">
    <name type="scientific">Pseudooceanicola spongiae</name>
    <dbReference type="NCBI Taxonomy" id="2613965"/>
    <lineage>
        <taxon>Bacteria</taxon>
        <taxon>Pseudomonadati</taxon>
        <taxon>Pseudomonadota</taxon>
        <taxon>Alphaproteobacteria</taxon>
        <taxon>Rhodobacterales</taxon>
        <taxon>Paracoccaceae</taxon>
        <taxon>Pseudooceanicola</taxon>
    </lineage>
</organism>
<evidence type="ECO:0000259" key="6">
    <source>
        <dbReference type="PROSITE" id="PS50850"/>
    </source>
</evidence>
<evidence type="ECO:0000256" key="3">
    <source>
        <dbReference type="ARBA" id="ARBA00022989"/>
    </source>
</evidence>
<feature type="transmembrane region" description="Helical" evidence="5">
    <location>
        <begin position="237"/>
        <end position="258"/>
    </location>
</feature>
<dbReference type="RefSeq" id="WP_193082288.1">
    <property type="nucleotide sequence ID" value="NZ_CP045201.1"/>
</dbReference>
<keyword evidence="2 5" id="KW-0812">Transmembrane</keyword>
<dbReference type="KEGG" id="pshq:F3W81_03525"/>
<feature type="transmembrane region" description="Helical" evidence="5">
    <location>
        <begin position="58"/>
        <end position="78"/>
    </location>
</feature>
<dbReference type="GO" id="GO:0005886">
    <property type="term" value="C:plasma membrane"/>
    <property type="evidence" value="ECO:0007669"/>
    <property type="project" value="TreeGrafter"/>
</dbReference>
<feature type="transmembrane region" description="Helical" evidence="5">
    <location>
        <begin position="311"/>
        <end position="332"/>
    </location>
</feature>
<dbReference type="Gene3D" id="1.20.1720.10">
    <property type="entry name" value="Multidrug resistance protein D"/>
    <property type="match status" value="1"/>
</dbReference>
<dbReference type="Pfam" id="PF07690">
    <property type="entry name" value="MFS_1"/>
    <property type="match status" value="1"/>
</dbReference>
<evidence type="ECO:0000256" key="1">
    <source>
        <dbReference type="ARBA" id="ARBA00004141"/>
    </source>
</evidence>
<evidence type="ECO:0000313" key="7">
    <source>
        <dbReference type="EMBL" id="QOL79973.1"/>
    </source>
</evidence>
<keyword evidence="8" id="KW-1185">Reference proteome</keyword>
<dbReference type="PRINTS" id="PR01036">
    <property type="entry name" value="TCRTETB"/>
</dbReference>
<evidence type="ECO:0000256" key="4">
    <source>
        <dbReference type="ARBA" id="ARBA00023136"/>
    </source>
</evidence>
<evidence type="ECO:0000256" key="5">
    <source>
        <dbReference type="SAM" id="Phobius"/>
    </source>
</evidence>
<feature type="transmembrane region" description="Helical" evidence="5">
    <location>
        <begin position="115"/>
        <end position="135"/>
    </location>
</feature>
<feature type="transmembrane region" description="Helical" evidence="5">
    <location>
        <begin position="178"/>
        <end position="199"/>
    </location>
</feature>
<comment type="subcellular location">
    <subcellularLocation>
        <location evidence="1">Membrane</location>
        <topology evidence="1">Multi-pass membrane protein</topology>
    </subcellularLocation>
</comment>
<accession>A0A7L9WJ74</accession>
<dbReference type="SUPFAM" id="SSF103473">
    <property type="entry name" value="MFS general substrate transporter"/>
    <property type="match status" value="1"/>
</dbReference>
<feature type="transmembrane region" description="Helical" evidence="5">
    <location>
        <begin position="278"/>
        <end position="299"/>
    </location>
</feature>
<evidence type="ECO:0000313" key="8">
    <source>
        <dbReference type="Proteomes" id="UP000594118"/>
    </source>
</evidence>
<feature type="transmembrane region" description="Helical" evidence="5">
    <location>
        <begin position="344"/>
        <end position="364"/>
    </location>
</feature>
<feature type="domain" description="Major facilitator superfamily (MFS) profile" evidence="6">
    <location>
        <begin position="25"/>
        <end position="472"/>
    </location>
</feature>
<keyword evidence="4 5" id="KW-0472">Membrane</keyword>
<gene>
    <name evidence="7" type="ORF">F3W81_03525</name>
</gene>
<dbReference type="InterPro" id="IPR036259">
    <property type="entry name" value="MFS_trans_sf"/>
</dbReference>
<dbReference type="InterPro" id="IPR011701">
    <property type="entry name" value="MFS"/>
</dbReference>
<feature type="transmembrane region" description="Helical" evidence="5">
    <location>
        <begin position="147"/>
        <end position="166"/>
    </location>
</feature>
<dbReference type="PANTHER" id="PTHR23501:SF197">
    <property type="entry name" value="COMD"/>
    <property type="match status" value="1"/>
</dbReference>
<proteinExistence type="predicted"/>
<feature type="transmembrane region" description="Helical" evidence="5">
    <location>
        <begin position="370"/>
        <end position="395"/>
    </location>
</feature>
<feature type="transmembrane region" description="Helical" evidence="5">
    <location>
        <begin position="416"/>
        <end position="435"/>
    </location>
</feature>
<sequence>MTDLDQAMPSGRKRLRFLERGTPRLLAAAMLALFVAALDQTIVGPVLADILAEFGGGALLAWVATGFLMAAMVAAPLYGAIADIRGRRFALVLANGLFLGGSVLCAIAPSLEFLVAARLLQGCGAGGLVSIPFVIVADRVPMARRAVFSAFISAIYAAAGLIGPLAGGALAQYLSWRFVFWINLLPCLVVFWGVLTALAPSAALKGRRVDWLGALVLLAATLPLLLIFGAAEGEASAQLLPVWALVAISAVFWIGFALRMTRARDPLIPLSVFTNRSIVLASLGLAACVGTNLGLAIYLPLYFQKVYGLSAAQAGLGILAMIGGGLVGAFLTPQILKRRPAYKLLVVCGAAMAVVFAGAVTLVMATSPSLALLILPTTGLGMGVGMLFPVFALIVQNAAAPGQMGASIGVLSFMRSMGGTMGVTVVGMMAVGSGLAADTLEGARLPLWSFGATLTGLMMLCLIAMLLLPSRRLEGYGGQS</sequence>
<dbReference type="PROSITE" id="PS50850">
    <property type="entry name" value="MFS"/>
    <property type="match status" value="1"/>
</dbReference>